<dbReference type="Proteomes" id="UP000487117">
    <property type="component" value="Unassembled WGS sequence"/>
</dbReference>
<protein>
    <submittedName>
        <fullName evidence="6">Colicin I receptor</fullName>
    </submittedName>
</protein>
<sequence length="603" mass="64833">MKDSRTTARRSTLAVALLSALVAASPALAQDKATNLDKITVTGSLIPQTQVETQTPVMTISAEAIQARGFNSVAEVLQQSSMTTGGIQGGQTSASFTQGAEAAGMFGLNPGYTKYLINGRPMMSYLALYNGGDAFNNISGIPIDIVDRIEVLPGGQSSLYGSDAIAGVVNIILKERMDGGSLTVRGGAYTEGGGSNVRISAANGFRALDDRFNALVNVQLESSNPIWGYQRDLTEQNNLHGYTAQLPANDFAVIAAADNKLLMIDPSKCANVTGQFGGTTVLGNRPTGQSCGSVYSAGYKTLKNGKDSDQFYTSMTFDATDNLQLFADVLYSKEKTEYTSGSNYLWWGTKSTMGGFYDQGSKQVVNLQRAFAPEDIGGQGYKGILNNDKSRAYQVTLGGKGAVGNWDYSLSFTRDEYRLDESKFQRFGDEINAYFTDKVLGQRLGDYTDKTGTFGIYNPNWAAFYSPISPEDFAGFTGYTTNHARTWQNLARAQVTNGSLFALPGGDAGIAVVVEGGSEGWDYSPDQRLLDGKVWGSSAVAGNGHRSNYAVTSELRMPLLESLTVTASGRYDAFKIADNTVDKATYSLGIEFRPLERILLRGK</sequence>
<dbReference type="Gene3D" id="2.170.130.10">
    <property type="entry name" value="TonB-dependent receptor, plug domain"/>
    <property type="match status" value="1"/>
</dbReference>
<evidence type="ECO:0000256" key="4">
    <source>
        <dbReference type="SAM" id="SignalP"/>
    </source>
</evidence>
<comment type="subcellular location">
    <subcellularLocation>
        <location evidence="1">Cell outer membrane</location>
    </subcellularLocation>
</comment>
<feature type="signal peptide" evidence="4">
    <location>
        <begin position="1"/>
        <end position="29"/>
    </location>
</feature>
<evidence type="ECO:0000259" key="5">
    <source>
        <dbReference type="Pfam" id="PF07715"/>
    </source>
</evidence>
<dbReference type="InterPro" id="IPR036942">
    <property type="entry name" value="Beta-barrel_TonB_sf"/>
</dbReference>
<evidence type="ECO:0000313" key="6">
    <source>
        <dbReference type="EMBL" id="KAF1015908.1"/>
    </source>
</evidence>
<dbReference type="SUPFAM" id="SSF56935">
    <property type="entry name" value="Porins"/>
    <property type="match status" value="1"/>
</dbReference>
<dbReference type="PANTHER" id="PTHR47234:SF1">
    <property type="entry name" value="TONB-DEPENDENT RECEPTOR"/>
    <property type="match status" value="1"/>
</dbReference>
<evidence type="ECO:0000313" key="7">
    <source>
        <dbReference type="Proteomes" id="UP000487117"/>
    </source>
</evidence>
<evidence type="ECO:0000256" key="1">
    <source>
        <dbReference type="ARBA" id="ARBA00004442"/>
    </source>
</evidence>
<evidence type="ECO:0000256" key="2">
    <source>
        <dbReference type="ARBA" id="ARBA00023136"/>
    </source>
</evidence>
<evidence type="ECO:0000256" key="3">
    <source>
        <dbReference type="ARBA" id="ARBA00023237"/>
    </source>
</evidence>
<dbReference type="EMBL" id="WNDS01000002">
    <property type="protein sequence ID" value="KAF1015908.1"/>
    <property type="molecule type" value="Genomic_DNA"/>
</dbReference>
<dbReference type="InterPro" id="IPR037066">
    <property type="entry name" value="Plug_dom_sf"/>
</dbReference>
<keyword evidence="4" id="KW-0732">Signal</keyword>
<accession>A0A7V8FHM7</accession>
<feature type="domain" description="TonB-dependent receptor plug" evidence="5">
    <location>
        <begin position="51"/>
        <end position="168"/>
    </location>
</feature>
<dbReference type="GO" id="GO:0009279">
    <property type="term" value="C:cell outer membrane"/>
    <property type="evidence" value="ECO:0007669"/>
    <property type="project" value="UniProtKB-SubCell"/>
</dbReference>
<dbReference type="Gene3D" id="2.40.170.20">
    <property type="entry name" value="TonB-dependent receptor, beta-barrel domain"/>
    <property type="match status" value="1"/>
</dbReference>
<dbReference type="InterPro" id="IPR012910">
    <property type="entry name" value="Plug_dom"/>
</dbReference>
<keyword evidence="3" id="KW-0998">Cell outer membrane</keyword>
<dbReference type="PANTHER" id="PTHR47234">
    <property type="match status" value="1"/>
</dbReference>
<dbReference type="AlphaFoldDB" id="A0A7V8FHM7"/>
<comment type="caution">
    <text evidence="6">The sequence shown here is derived from an EMBL/GenBank/DDBJ whole genome shotgun (WGS) entry which is preliminary data.</text>
</comment>
<proteinExistence type="predicted"/>
<feature type="chain" id="PRO_5031446895" evidence="4">
    <location>
        <begin position="30"/>
        <end position="603"/>
    </location>
</feature>
<gene>
    <name evidence="6" type="primary">cirA_10</name>
    <name evidence="6" type="ORF">GAK31_01391</name>
</gene>
<organism evidence="6 7">
    <name type="scientific">Stenotrophomonas maltophilia</name>
    <name type="common">Pseudomonas maltophilia</name>
    <name type="synonym">Xanthomonas maltophilia</name>
    <dbReference type="NCBI Taxonomy" id="40324"/>
    <lineage>
        <taxon>Bacteria</taxon>
        <taxon>Pseudomonadati</taxon>
        <taxon>Pseudomonadota</taxon>
        <taxon>Gammaproteobacteria</taxon>
        <taxon>Lysobacterales</taxon>
        <taxon>Lysobacteraceae</taxon>
        <taxon>Stenotrophomonas</taxon>
        <taxon>Stenotrophomonas maltophilia group</taxon>
    </lineage>
</organism>
<dbReference type="Pfam" id="PF07715">
    <property type="entry name" value="Plug"/>
    <property type="match status" value="1"/>
</dbReference>
<keyword evidence="6" id="KW-0675">Receptor</keyword>
<reference evidence="7" key="1">
    <citation type="journal article" date="2020" name="MBio">
        <title>Horizontal gene transfer to a defensive symbiont with a reduced genome amongst a multipartite beetle microbiome.</title>
        <authorList>
            <person name="Waterworth S.C."/>
            <person name="Florez L.V."/>
            <person name="Rees E.R."/>
            <person name="Hertweck C."/>
            <person name="Kaltenpoth M."/>
            <person name="Kwan J.C."/>
        </authorList>
    </citation>
    <scope>NUCLEOTIDE SEQUENCE [LARGE SCALE GENOMIC DNA]</scope>
</reference>
<name>A0A7V8FHM7_STEMA</name>
<keyword evidence="2" id="KW-0472">Membrane</keyword>